<feature type="domain" description="Ricin B lectin" evidence="2">
    <location>
        <begin position="45"/>
        <end position="177"/>
    </location>
</feature>
<evidence type="ECO:0000256" key="1">
    <source>
        <dbReference type="SAM" id="SignalP"/>
    </source>
</evidence>
<dbReference type="InterPro" id="IPR035992">
    <property type="entry name" value="Ricin_B-like_lectins"/>
</dbReference>
<feature type="chain" id="PRO_5039415646" evidence="1">
    <location>
        <begin position="24"/>
        <end position="177"/>
    </location>
</feature>
<keyword evidence="1" id="KW-0732">Signal</keyword>
<dbReference type="PROSITE" id="PS50231">
    <property type="entry name" value="RICIN_B_LECTIN"/>
    <property type="match status" value="1"/>
</dbReference>
<evidence type="ECO:0000313" key="3">
    <source>
        <dbReference type="EMBL" id="NEA20536.1"/>
    </source>
</evidence>
<accession>A0A6N9UEK3</accession>
<evidence type="ECO:0000259" key="2">
    <source>
        <dbReference type="SMART" id="SM00458"/>
    </source>
</evidence>
<protein>
    <submittedName>
        <fullName evidence="3">Ricin-type beta-trefoil lectin domain protein</fullName>
    </submittedName>
</protein>
<reference evidence="3 4" key="1">
    <citation type="submission" date="2020-01" db="EMBL/GenBank/DDBJ databases">
        <title>Insect and environment-associated Actinomycetes.</title>
        <authorList>
            <person name="Currrie C."/>
            <person name="Chevrette M."/>
            <person name="Carlson C."/>
            <person name="Stubbendieck R."/>
            <person name="Wendt-Pienkowski E."/>
        </authorList>
    </citation>
    <scope>NUCLEOTIDE SEQUENCE [LARGE SCALE GENOMIC DNA]</scope>
    <source>
        <strain evidence="3 4">SID11342</strain>
    </source>
</reference>
<dbReference type="Pfam" id="PF00652">
    <property type="entry name" value="Ricin_B_lectin"/>
    <property type="match status" value="1"/>
</dbReference>
<evidence type="ECO:0000313" key="4">
    <source>
        <dbReference type="Proteomes" id="UP000471293"/>
    </source>
</evidence>
<feature type="signal peptide" evidence="1">
    <location>
        <begin position="1"/>
        <end position="23"/>
    </location>
</feature>
<gene>
    <name evidence="3" type="ORF">G3I29_34895</name>
</gene>
<sequence>MTKTLLVATAVTASILGVTPPSASSAAQRPHEAGTSAAAGRIPGVHYLRPAHAPGKCVTVHGWETSTSAKIDQWTCQGQQNQRWNFLQNGFKYWIKSELSIKCLDAGDIKKGRKVIQWPCKNSLNQAWNPVYRGGNRYQIVVGGTQCLDVEGGSKSNGARLILWKCKNVPNQLFYLN</sequence>
<dbReference type="EMBL" id="JAAGLQ010000726">
    <property type="protein sequence ID" value="NEA20536.1"/>
    <property type="molecule type" value="Genomic_DNA"/>
</dbReference>
<organism evidence="3 4">
    <name type="scientific">Streptomyces halstedii</name>
    <dbReference type="NCBI Taxonomy" id="1944"/>
    <lineage>
        <taxon>Bacteria</taxon>
        <taxon>Bacillati</taxon>
        <taxon>Actinomycetota</taxon>
        <taxon>Actinomycetes</taxon>
        <taxon>Kitasatosporales</taxon>
        <taxon>Streptomycetaceae</taxon>
        <taxon>Streptomyces</taxon>
    </lineage>
</organism>
<dbReference type="SUPFAM" id="SSF50370">
    <property type="entry name" value="Ricin B-like lectins"/>
    <property type="match status" value="1"/>
</dbReference>
<dbReference type="CDD" id="cd00161">
    <property type="entry name" value="beta-trefoil_Ricin-like"/>
    <property type="match status" value="1"/>
</dbReference>
<dbReference type="InterPro" id="IPR000772">
    <property type="entry name" value="Ricin_B_lectin"/>
</dbReference>
<dbReference type="Gene3D" id="2.80.10.50">
    <property type="match status" value="2"/>
</dbReference>
<dbReference type="RefSeq" id="WP_164350398.1">
    <property type="nucleotide sequence ID" value="NZ_JAAGLQ010000726.1"/>
</dbReference>
<dbReference type="GO" id="GO:0030246">
    <property type="term" value="F:carbohydrate binding"/>
    <property type="evidence" value="ECO:0007669"/>
    <property type="project" value="UniProtKB-KW"/>
</dbReference>
<dbReference type="SMART" id="SM00458">
    <property type="entry name" value="RICIN"/>
    <property type="match status" value="1"/>
</dbReference>
<proteinExistence type="predicted"/>
<keyword evidence="3" id="KW-0430">Lectin</keyword>
<dbReference type="AlphaFoldDB" id="A0A6N9UEK3"/>
<dbReference type="Proteomes" id="UP000471293">
    <property type="component" value="Unassembled WGS sequence"/>
</dbReference>
<comment type="caution">
    <text evidence="3">The sequence shown here is derived from an EMBL/GenBank/DDBJ whole genome shotgun (WGS) entry which is preliminary data.</text>
</comment>
<name>A0A6N9UEK3_STRHA</name>